<comment type="caution">
    <text evidence="4">The sequence shown here is derived from an EMBL/GenBank/DDBJ whole genome shotgun (WGS) entry which is preliminary data.</text>
</comment>
<dbReference type="GO" id="GO:0003676">
    <property type="term" value="F:nucleic acid binding"/>
    <property type="evidence" value="ECO:0007669"/>
    <property type="project" value="InterPro"/>
</dbReference>
<evidence type="ECO:0000313" key="4">
    <source>
        <dbReference type="EMBL" id="RVW68373.1"/>
    </source>
</evidence>
<dbReference type="GO" id="GO:0004523">
    <property type="term" value="F:RNA-DNA hybrid ribonuclease activity"/>
    <property type="evidence" value="ECO:0007669"/>
    <property type="project" value="InterPro"/>
</dbReference>
<feature type="domain" description="Integrase zinc-binding" evidence="3">
    <location>
        <begin position="150"/>
        <end position="198"/>
    </location>
</feature>
<dbReference type="Pfam" id="PF13456">
    <property type="entry name" value="RVT_3"/>
    <property type="match status" value="1"/>
</dbReference>
<dbReference type="PANTHER" id="PTHR48475:SF2">
    <property type="entry name" value="RIBONUCLEASE H"/>
    <property type="match status" value="1"/>
</dbReference>
<evidence type="ECO:0000259" key="2">
    <source>
        <dbReference type="Pfam" id="PF13456"/>
    </source>
</evidence>
<dbReference type="InterPro" id="IPR012337">
    <property type="entry name" value="RNaseH-like_sf"/>
</dbReference>
<feature type="region of interest" description="Disordered" evidence="1">
    <location>
        <begin position="261"/>
        <end position="322"/>
    </location>
</feature>
<dbReference type="AlphaFoldDB" id="A0A438G826"/>
<dbReference type="Gene3D" id="3.30.420.10">
    <property type="entry name" value="Ribonuclease H-like superfamily/Ribonuclease H"/>
    <property type="match status" value="1"/>
</dbReference>
<dbReference type="Gene3D" id="1.10.340.70">
    <property type="match status" value="1"/>
</dbReference>
<organism evidence="4 5">
    <name type="scientific">Vitis vinifera</name>
    <name type="common">Grape</name>
    <dbReference type="NCBI Taxonomy" id="29760"/>
    <lineage>
        <taxon>Eukaryota</taxon>
        <taxon>Viridiplantae</taxon>
        <taxon>Streptophyta</taxon>
        <taxon>Embryophyta</taxon>
        <taxon>Tracheophyta</taxon>
        <taxon>Spermatophyta</taxon>
        <taxon>Magnoliopsida</taxon>
        <taxon>eudicotyledons</taxon>
        <taxon>Gunneridae</taxon>
        <taxon>Pentapetalae</taxon>
        <taxon>rosids</taxon>
        <taxon>Vitales</taxon>
        <taxon>Vitaceae</taxon>
        <taxon>Viteae</taxon>
        <taxon>Vitis</taxon>
    </lineage>
</organism>
<dbReference type="InterPro" id="IPR002156">
    <property type="entry name" value="RNaseH_domain"/>
</dbReference>
<sequence>MAIRLGFPVSNNEAEYEAILSGLNLTLALSASKLEICSDSQLVVGHIQGEYEAKDGRMAQYLTKVRDTLNQLNEWVVKRIPRTEKIQVDALAGVAATPSVKEAILLLVHLQSTSSIAITPVCRARKKAQSGCVKLRTTSGQEIYLKIASMHIRMLAELHEGICNNHTGGQSLAHHAHSQGYYWPTMKQDVEGYVKKCTGTKDALAHSTHAIQSSQPNNEPLPFAQVRGTKVKSLKDTWIGQTKCEKVSPYGWPPINKGLLPTTTGKSNPITLRLDSSPQKVFENTVKREPRSSKKTGKDPTLSQRPVRLGLPSEKLDGTPLLHPWNRDGQGRILSHQEEPLGVSPSSLEGRGNVLGDAFFFIQQRNRISTSHPLAFGTPSPAPSSEPRTQQKLLHLLLQLGILPFGF</sequence>
<dbReference type="CDD" id="cd09279">
    <property type="entry name" value="RNase_HI_like"/>
    <property type="match status" value="1"/>
</dbReference>
<protein>
    <submittedName>
        <fullName evidence="4">Uncharacterized protein</fullName>
    </submittedName>
</protein>
<dbReference type="Proteomes" id="UP000288805">
    <property type="component" value="Unassembled WGS sequence"/>
</dbReference>
<feature type="compositionally biased region" description="Basic and acidic residues" evidence="1">
    <location>
        <begin position="285"/>
        <end position="298"/>
    </location>
</feature>
<evidence type="ECO:0000256" key="1">
    <source>
        <dbReference type="SAM" id="MobiDB-lite"/>
    </source>
</evidence>
<evidence type="ECO:0000259" key="3">
    <source>
        <dbReference type="Pfam" id="PF17921"/>
    </source>
</evidence>
<reference evidence="4 5" key="1">
    <citation type="journal article" date="2018" name="PLoS Genet.">
        <title>Population sequencing reveals clonal diversity and ancestral inbreeding in the grapevine cultivar Chardonnay.</title>
        <authorList>
            <person name="Roach M.J."/>
            <person name="Johnson D.L."/>
            <person name="Bohlmann J."/>
            <person name="van Vuuren H.J."/>
            <person name="Jones S.J."/>
            <person name="Pretorius I.S."/>
            <person name="Schmidt S.A."/>
            <person name="Borneman A.R."/>
        </authorList>
    </citation>
    <scope>NUCLEOTIDE SEQUENCE [LARGE SCALE GENOMIC DNA]</scope>
    <source>
        <strain evidence="5">cv. Chardonnay</strain>
        <tissue evidence="4">Leaf</tissue>
    </source>
</reference>
<dbReference type="InterPro" id="IPR036397">
    <property type="entry name" value="RNaseH_sf"/>
</dbReference>
<dbReference type="EMBL" id="QGNW01000536">
    <property type="protein sequence ID" value="RVW68373.1"/>
    <property type="molecule type" value="Genomic_DNA"/>
</dbReference>
<feature type="domain" description="RNase H type-1" evidence="2">
    <location>
        <begin position="10"/>
        <end position="92"/>
    </location>
</feature>
<feature type="compositionally biased region" description="Polar residues" evidence="1">
    <location>
        <begin position="261"/>
        <end position="279"/>
    </location>
</feature>
<evidence type="ECO:0000313" key="5">
    <source>
        <dbReference type="Proteomes" id="UP000288805"/>
    </source>
</evidence>
<dbReference type="InterPro" id="IPR041588">
    <property type="entry name" value="Integrase_H2C2"/>
</dbReference>
<dbReference type="SUPFAM" id="SSF53098">
    <property type="entry name" value="Ribonuclease H-like"/>
    <property type="match status" value="1"/>
</dbReference>
<proteinExistence type="predicted"/>
<name>A0A438G826_VITVI</name>
<dbReference type="PANTHER" id="PTHR48475">
    <property type="entry name" value="RIBONUCLEASE H"/>
    <property type="match status" value="1"/>
</dbReference>
<accession>A0A438G826</accession>
<gene>
    <name evidence="4" type="ORF">CK203_061696</name>
</gene>
<dbReference type="Pfam" id="PF17921">
    <property type="entry name" value="Integrase_H2C2"/>
    <property type="match status" value="1"/>
</dbReference>